<dbReference type="EMBL" id="CP001991">
    <property type="protein sequence ID" value="ADE19975.1"/>
    <property type="molecule type" value="Genomic_DNA"/>
</dbReference>
<evidence type="ECO:0000313" key="2">
    <source>
        <dbReference type="EMBL" id="ADE19975.1"/>
    </source>
</evidence>
<dbReference type="GO" id="GO:0002949">
    <property type="term" value="P:tRNA threonylcarbamoyladenosine modification"/>
    <property type="evidence" value="ECO:0007669"/>
    <property type="project" value="InterPro"/>
</dbReference>
<dbReference type="InterPro" id="IPR000905">
    <property type="entry name" value="Gcp-like_dom"/>
</dbReference>
<reference evidence="2 3" key="3">
    <citation type="journal article" date="2011" name="J. Bacteriol.">
        <title>Genome sequences of Mycoplasma alligatoris A21JP2T and Mycoplasma crocodyli MP145T.</title>
        <authorList>
            <person name="Brown D.R."/>
            <person name="Farmerie W.G."/>
            <person name="May M."/>
            <person name="Benders G.A."/>
            <person name="Durkin A.S."/>
            <person name="Hlavinka K."/>
            <person name="Hostetler J."/>
            <person name="Jackson J."/>
            <person name="Johnson J."/>
            <person name="Miller R.H."/>
            <person name="Paralanov V."/>
            <person name="Radune D."/>
            <person name="Szczypinski B."/>
            <person name="Glass J.I."/>
        </authorList>
    </citation>
    <scope>NUCLEOTIDE SEQUENCE [LARGE SCALE GENOMIC DNA]</scope>
    <source>
        <strain evidence="3">ATCC 51981 / MP145</strain>
    </source>
</reference>
<name>D5E4M8_MYCCM</name>
<reference evidence="3" key="1">
    <citation type="submission" date="2010-03" db="EMBL/GenBank/DDBJ databases">
        <title>The complete genome of Mycoplasma crocodyli MP145.</title>
        <authorList>
            <person name="Glass J.I."/>
            <person name="Durkin A.S."/>
            <person name="Hostetler J."/>
            <person name="Jackson J."/>
            <person name="Johnson J."/>
            <person name="May M.A."/>
            <person name="Paralanov V."/>
            <person name="Radune D."/>
            <person name="Szczypinski B."/>
            <person name="Brown D.R."/>
        </authorList>
    </citation>
    <scope>NUCLEOTIDE SEQUENCE [LARGE SCALE GENOMIC DNA]</scope>
    <source>
        <strain evidence="3">ATCC 51981 / MP145</strain>
    </source>
</reference>
<gene>
    <name evidence="2" type="ordered locus">MCRO_0037</name>
</gene>
<protein>
    <recommendedName>
        <fullName evidence="1">Gcp-like domain-containing protein</fullName>
    </recommendedName>
</protein>
<feature type="domain" description="Gcp-like" evidence="1">
    <location>
        <begin position="36"/>
        <end position="129"/>
    </location>
</feature>
<sequence length="181" mass="21050">MKLFLDTSSEDFLLLLIDENNKIIDNIFYSSYKKKVNLIVDSFKEILKKNNFKVSDLSSLYTNIGPGFFTGTRSSLVFFRTLAMINKLDVYTCTSFDILEKQNQSENLYLDAQGGSAYHFKKSSKNIEVINNFEGILNKINYNDLVINWDYYKNIFIKTDKKNLLDLSVLYIKKPQIGEKK</sequence>
<dbReference type="eggNOG" id="COG1214">
    <property type="taxonomic scope" value="Bacteria"/>
</dbReference>
<dbReference type="SUPFAM" id="SSF53067">
    <property type="entry name" value="Actin-like ATPase domain"/>
    <property type="match status" value="1"/>
</dbReference>
<dbReference type="NCBIfam" id="TIGR03725">
    <property type="entry name" value="T6A_YeaZ"/>
    <property type="match status" value="1"/>
</dbReference>
<dbReference type="Gene3D" id="3.30.420.40">
    <property type="match status" value="1"/>
</dbReference>
<evidence type="ECO:0000313" key="3">
    <source>
        <dbReference type="Proteomes" id="UP000001845"/>
    </source>
</evidence>
<dbReference type="Proteomes" id="UP000001845">
    <property type="component" value="Chromosome"/>
</dbReference>
<dbReference type="AlphaFoldDB" id="D5E4M8"/>
<dbReference type="InterPro" id="IPR022496">
    <property type="entry name" value="T6A_TsaB"/>
</dbReference>
<dbReference type="OrthoDB" id="9784166at2"/>
<dbReference type="InterPro" id="IPR043129">
    <property type="entry name" value="ATPase_NBD"/>
</dbReference>
<proteinExistence type="predicted"/>
<evidence type="ECO:0000259" key="1">
    <source>
        <dbReference type="Pfam" id="PF00814"/>
    </source>
</evidence>
<dbReference type="HOGENOM" id="CLU_064886_0_2_14"/>
<reference key="2">
    <citation type="submission" date="2010-03" db="EMBL/GenBank/DDBJ databases">
        <authorList>
            <person name="Ma Z."/>
            <person name="Wang X."/>
            <person name="Liu H."/>
        </authorList>
    </citation>
    <scope>NUCLEOTIDE SEQUENCE</scope>
    <source>
        <strain>MP145</strain>
    </source>
</reference>
<dbReference type="Pfam" id="PF00814">
    <property type="entry name" value="TsaD"/>
    <property type="match status" value="1"/>
</dbReference>
<accession>D5E4M8</accession>
<dbReference type="STRING" id="512564.MCRO_0037"/>
<keyword evidence="3" id="KW-1185">Reference proteome</keyword>
<organism evidence="2 3">
    <name type="scientific">Mycoplasma crocodyli (strain ATCC 51981 / MP145)</name>
    <dbReference type="NCBI Taxonomy" id="512564"/>
    <lineage>
        <taxon>Bacteria</taxon>
        <taxon>Bacillati</taxon>
        <taxon>Mycoplasmatota</taxon>
        <taxon>Mollicutes</taxon>
        <taxon>Mycoplasmataceae</taxon>
        <taxon>Mycoplasma</taxon>
    </lineage>
</organism>
<dbReference type="RefSeq" id="WP_013054751.1">
    <property type="nucleotide sequence ID" value="NC_014014.1"/>
</dbReference>
<dbReference type="KEGG" id="mcd:MCRO_0037"/>